<dbReference type="Pfam" id="PF00109">
    <property type="entry name" value="ketoacyl-synt"/>
    <property type="match status" value="1"/>
</dbReference>
<gene>
    <name evidence="8" type="ORF">SCLAV_p0304</name>
</gene>
<feature type="region of interest" description="Disordered" evidence="5">
    <location>
        <begin position="814"/>
        <end position="843"/>
    </location>
</feature>
<dbReference type="Gene3D" id="3.40.47.10">
    <property type="match status" value="1"/>
</dbReference>
<accession>D5SIQ2</accession>
<evidence type="ECO:0000259" key="7">
    <source>
        <dbReference type="PROSITE" id="PS52004"/>
    </source>
</evidence>
<comment type="cofactor">
    <cofactor evidence="1">
        <name>pantetheine 4'-phosphate</name>
        <dbReference type="ChEBI" id="CHEBI:47942"/>
    </cofactor>
</comment>
<dbReference type="Gene3D" id="1.10.1200.10">
    <property type="entry name" value="ACP-like"/>
    <property type="match status" value="1"/>
</dbReference>
<dbReference type="GO" id="GO:0031177">
    <property type="term" value="F:phosphopantetheine binding"/>
    <property type="evidence" value="ECO:0007669"/>
    <property type="project" value="InterPro"/>
</dbReference>
<evidence type="ECO:0000313" key="9">
    <source>
        <dbReference type="Proteomes" id="UP000002357"/>
    </source>
</evidence>
<sequence length="1286" mass="135795">MTVRDTDVAVIGVSFELPGCSRWEELERVLSEGRDRVSAYPSSRAEQLGLVRGERDARGCWQERIGDFDHEYFALSRAEAGLIDPRQRRTLTLAVDAIGRAGYAPKELRGRNVAVVVAGYCGILPSLLHLLTDEERNTGRAFAGSLPAYAAGRVSYHLDLRGPAFVVDTACSSFLVALHEARWKLARSESELALVGGYAAMLGDIPAAPVAGEGLGVNSPSGRCLSFDADADGTVIGEGGGFVLLKRLDAALRDGDTIHAVIRGSALNQDAGRSNGLTAPSPPAQADVIRAALRDADVDPATVGYVEAHGTGTRVGDPIEMQALAETYGSLPAGGGSRPVSSVKANFGHLDAMAGFAGLIRVIAQFRAGHVFPTANFTRLNPLIDLAGVPLHVAAAAEEWSGAHGPRRAGISSFGLSGTNAHVIVEEGPPQAPPVDATGRGRLVVASAPDRAGLRELTGELLTAVTSGAVGLDAIADVLAVGREPFAHRAAWIARDSADLAVQLRTALAEDADRALPPTPLLVALGESPVTDAELDRLAAAHTVVADLVERAQALTPRRLWSAGQRALVALAGRHAVLDAFGVSGDPVLAHGAGAVAHRLGAGLIGLAEAMAADGAADGPPDRARLLVALDRFGPRTTLVDLGPGGELSQELRAVIPESRVVTVRDSADELLRLLHLQGRSPDWGRGLGPVARRAGVPVAPLREQPCWPRLRARVPETAPVAAESAEPVGEVLDDTPLTIEETILEITRELLGEPVTLDDDFLESGGDSLSGALLVARVNKRFGTALEVLDLYDLHGLAALAERIGEALGTTPSDIARNSAAQGAPNGPEAASPPSGQEAGLSGQQAAIWTAVALDPESDSYSVPAAFLLRGEADEEWLDTALSGLVARHGMLRAVLRDTDDGPRQYVTAPTAHPRPLRRRELDLTEVTAARGRDLLSTRLRELIAEPFRLYDEPPYRFHLVRVRFRDSEQRVLLLNFHHLFFDGWSWGLALAQLCGAEAPSAVPGADYLDHVRAQSALLDGERGEELRRFWAGYLDGAVPGSLPGADGTARGDDPGGADVTLAIGDDLAVRLRETVAADRSSLNMLFTAAWAALLWQISGDTDLCVAMPVANRGPGEEQVIGCYANTVLVRIRVDPRETFGDLLAQARESSLRAIAHGDFPADRILSTARHPSGRPLAATMLGFQLPQVPRRLGGTGALLDPLDVRQSGAQFPLELTVLDGGRDLALVLKYATGRFDPGTASALLDRFAGVLGRIAGEGVALRLDALADDWPAPRSVPDLPDFDF</sequence>
<evidence type="ECO:0000313" key="8">
    <source>
        <dbReference type="EMBL" id="EFG03795.2"/>
    </source>
</evidence>
<dbReference type="GO" id="GO:0071770">
    <property type="term" value="P:DIM/DIP cell wall layer assembly"/>
    <property type="evidence" value="ECO:0007669"/>
    <property type="project" value="TreeGrafter"/>
</dbReference>
<dbReference type="InterPro" id="IPR014031">
    <property type="entry name" value="Ketoacyl_synth_C"/>
</dbReference>
<dbReference type="InterPro" id="IPR001242">
    <property type="entry name" value="Condensation_dom"/>
</dbReference>
<evidence type="ECO:0000256" key="4">
    <source>
        <dbReference type="ARBA" id="ARBA00022679"/>
    </source>
</evidence>
<dbReference type="Pfam" id="PF16197">
    <property type="entry name" value="KAsynt_C_assoc"/>
    <property type="match status" value="1"/>
</dbReference>
<feature type="domain" description="Carrier" evidence="6">
    <location>
        <begin position="735"/>
        <end position="809"/>
    </location>
</feature>
<feature type="domain" description="Ketosynthase family 3 (KS3)" evidence="7">
    <location>
        <begin position="5"/>
        <end position="427"/>
    </location>
</feature>
<dbReference type="Gene3D" id="3.30.559.10">
    <property type="entry name" value="Chloramphenicol acetyltransferase-like domain"/>
    <property type="match status" value="1"/>
</dbReference>
<geneLocation type="plasmid" evidence="8 9">
    <name>pSCL4</name>
</geneLocation>
<dbReference type="SMART" id="SM00825">
    <property type="entry name" value="PKS_KS"/>
    <property type="match status" value="1"/>
</dbReference>
<dbReference type="PROSITE" id="PS00012">
    <property type="entry name" value="PHOSPHOPANTETHEINE"/>
    <property type="match status" value="1"/>
</dbReference>
<dbReference type="InterPro" id="IPR014030">
    <property type="entry name" value="Ketoacyl_synth_N"/>
</dbReference>
<dbReference type="InterPro" id="IPR050091">
    <property type="entry name" value="PKS_NRPS_Biosynth_Enz"/>
</dbReference>
<dbReference type="CDD" id="cd00833">
    <property type="entry name" value="PKS"/>
    <property type="match status" value="1"/>
</dbReference>
<dbReference type="Pfam" id="PF00668">
    <property type="entry name" value="Condensation"/>
    <property type="match status" value="1"/>
</dbReference>
<evidence type="ECO:0000256" key="3">
    <source>
        <dbReference type="ARBA" id="ARBA00022553"/>
    </source>
</evidence>
<evidence type="ECO:0000256" key="2">
    <source>
        <dbReference type="ARBA" id="ARBA00022450"/>
    </source>
</evidence>
<dbReference type="Pfam" id="PF02801">
    <property type="entry name" value="Ketoacyl-synt_C"/>
    <property type="match status" value="1"/>
</dbReference>
<dbReference type="Gene3D" id="1.10.1240.100">
    <property type="match status" value="1"/>
</dbReference>
<dbReference type="InterPro" id="IPR020806">
    <property type="entry name" value="PKS_PP-bd"/>
</dbReference>
<dbReference type="PROSITE" id="PS50075">
    <property type="entry name" value="CARRIER"/>
    <property type="match status" value="1"/>
</dbReference>
<keyword evidence="9" id="KW-1185">Reference proteome</keyword>
<dbReference type="PANTHER" id="PTHR43775:SF37">
    <property type="entry name" value="SI:DKEY-61P9.11"/>
    <property type="match status" value="1"/>
</dbReference>
<organism evidence="8 9">
    <name type="scientific">Streptomyces clavuligerus</name>
    <dbReference type="NCBI Taxonomy" id="1901"/>
    <lineage>
        <taxon>Bacteria</taxon>
        <taxon>Bacillati</taxon>
        <taxon>Actinomycetota</taxon>
        <taxon>Actinomycetes</taxon>
        <taxon>Kitasatosporales</taxon>
        <taxon>Streptomycetaceae</taxon>
        <taxon>Streptomyces</taxon>
    </lineage>
</organism>
<evidence type="ECO:0000256" key="1">
    <source>
        <dbReference type="ARBA" id="ARBA00001957"/>
    </source>
</evidence>
<dbReference type="InterPro" id="IPR036736">
    <property type="entry name" value="ACP-like_sf"/>
</dbReference>
<dbReference type="SUPFAM" id="SSF52777">
    <property type="entry name" value="CoA-dependent acyltransferases"/>
    <property type="match status" value="2"/>
</dbReference>
<dbReference type="OrthoDB" id="2472181at2"/>
<dbReference type="SUPFAM" id="SSF47336">
    <property type="entry name" value="ACP-like"/>
    <property type="match status" value="1"/>
</dbReference>
<reference evidence="8 9" key="1">
    <citation type="journal article" date="2010" name="Genome Biol. Evol.">
        <title>The sequence of a 1.8-mb bacterial linear plasmid reveals a rich evolutionary reservoir of secondary metabolic pathways.</title>
        <authorList>
            <person name="Medema M.H."/>
            <person name="Trefzer A."/>
            <person name="Kovalchuk A."/>
            <person name="van den Berg M."/>
            <person name="Mueller U."/>
            <person name="Heijne W."/>
            <person name="Wu L."/>
            <person name="Alam M.T."/>
            <person name="Ronning C.M."/>
            <person name="Nierman W.C."/>
            <person name="Bovenberg R.A.L."/>
            <person name="Breitling R."/>
            <person name="Takano E."/>
        </authorList>
    </citation>
    <scope>NUCLEOTIDE SEQUENCE [LARGE SCALE GENOMIC DNA]</scope>
    <source>
        <strain evidence="9">ATCC 27064 / DSM 738 / JCM 4710 / NBRC 13307 / NCIMB 12785 / NRRL 3585 / VKM Ac-602</strain>
        <plasmid evidence="8">pSCL4</plasmid>
    </source>
</reference>
<dbReference type="Proteomes" id="UP000002357">
    <property type="component" value="Plasmid pSCL4"/>
</dbReference>
<dbReference type="InterPro" id="IPR020841">
    <property type="entry name" value="PKS_Beta-ketoAc_synthase_dom"/>
</dbReference>
<dbReference type="Gene3D" id="3.30.559.30">
    <property type="entry name" value="Nonribosomal peptide synthetase, condensation domain"/>
    <property type="match status" value="1"/>
</dbReference>
<dbReference type="Pfam" id="PF00550">
    <property type="entry name" value="PP-binding"/>
    <property type="match status" value="1"/>
</dbReference>
<dbReference type="PROSITE" id="PS52004">
    <property type="entry name" value="KS3_2"/>
    <property type="match status" value="1"/>
</dbReference>
<dbReference type="GO" id="GO:0004312">
    <property type="term" value="F:fatty acid synthase activity"/>
    <property type="evidence" value="ECO:0007669"/>
    <property type="project" value="TreeGrafter"/>
</dbReference>
<evidence type="ECO:0000259" key="6">
    <source>
        <dbReference type="PROSITE" id="PS50075"/>
    </source>
</evidence>
<keyword evidence="8" id="KW-0614">Plasmid</keyword>
<dbReference type="GO" id="GO:0005886">
    <property type="term" value="C:plasma membrane"/>
    <property type="evidence" value="ECO:0007669"/>
    <property type="project" value="TreeGrafter"/>
</dbReference>
<dbReference type="GeneID" id="93733495"/>
<keyword evidence="3" id="KW-0597">Phosphoprotein</keyword>
<dbReference type="InterPro" id="IPR016039">
    <property type="entry name" value="Thiolase-like"/>
</dbReference>
<dbReference type="SUPFAM" id="SSF53901">
    <property type="entry name" value="Thiolase-like"/>
    <property type="match status" value="1"/>
</dbReference>
<dbReference type="InterPro" id="IPR023213">
    <property type="entry name" value="CAT-like_dom_sf"/>
</dbReference>
<dbReference type="GO" id="GO:0017000">
    <property type="term" value="P:antibiotic biosynthetic process"/>
    <property type="evidence" value="ECO:0007669"/>
    <property type="project" value="UniProtKB-ARBA"/>
</dbReference>
<dbReference type="PANTHER" id="PTHR43775">
    <property type="entry name" value="FATTY ACID SYNTHASE"/>
    <property type="match status" value="1"/>
</dbReference>
<dbReference type="eggNOG" id="COG3321">
    <property type="taxonomic scope" value="Bacteria"/>
</dbReference>
<keyword evidence="2" id="KW-0596">Phosphopantetheine</keyword>
<dbReference type="InterPro" id="IPR009081">
    <property type="entry name" value="PP-bd_ACP"/>
</dbReference>
<dbReference type="InterPro" id="IPR006162">
    <property type="entry name" value="Ppantetheine_attach_site"/>
</dbReference>
<dbReference type="SMART" id="SM00823">
    <property type="entry name" value="PKS_PP"/>
    <property type="match status" value="1"/>
</dbReference>
<name>D5SIQ2_STRCL</name>
<evidence type="ECO:0000256" key="5">
    <source>
        <dbReference type="SAM" id="MobiDB-lite"/>
    </source>
</evidence>
<protein>
    <submittedName>
        <fullName evidence="8">Hybrid PKS / NRPS</fullName>
    </submittedName>
</protein>
<dbReference type="RefSeq" id="WP_003963018.1">
    <property type="nucleotide sequence ID" value="NZ_CM000914.1"/>
</dbReference>
<keyword evidence="4" id="KW-0808">Transferase</keyword>
<dbReference type="EMBL" id="CM000914">
    <property type="protein sequence ID" value="EFG03795.2"/>
    <property type="molecule type" value="Genomic_DNA"/>
</dbReference>
<dbReference type="InterPro" id="IPR032821">
    <property type="entry name" value="PKS_assoc"/>
</dbReference>
<dbReference type="GO" id="GO:0006633">
    <property type="term" value="P:fatty acid biosynthetic process"/>
    <property type="evidence" value="ECO:0007669"/>
    <property type="project" value="TreeGrafter"/>
</dbReference>
<dbReference type="GO" id="GO:0005737">
    <property type="term" value="C:cytoplasm"/>
    <property type="evidence" value="ECO:0007669"/>
    <property type="project" value="TreeGrafter"/>
</dbReference>
<dbReference type="eggNOG" id="COG1020">
    <property type="taxonomic scope" value="Bacteria"/>
</dbReference>
<proteinExistence type="predicted"/>